<evidence type="ECO:0008006" key="3">
    <source>
        <dbReference type="Google" id="ProtNLM"/>
    </source>
</evidence>
<dbReference type="Proteomes" id="UP000245865">
    <property type="component" value="Unassembled WGS sequence"/>
</dbReference>
<reference evidence="1 2" key="1">
    <citation type="submission" date="2018-05" db="EMBL/GenBank/DDBJ databases">
        <title>Comparative genomic sequence analysis between strain HN4 and CCM 8460T (Falsochrobactrum ovis) will provide more evidence to prove that HN4 is a new species of Falsochrobactrum.</title>
        <authorList>
            <person name="Lyu W."/>
            <person name="Sun L."/>
            <person name="Yao L."/>
        </authorList>
    </citation>
    <scope>NUCLEOTIDE SEQUENCE [LARGE SCALE GENOMIC DNA]</scope>
    <source>
        <strain evidence="1 2">HN4</strain>
    </source>
</reference>
<accession>A0A316JFN8</accession>
<name>A0A316JFN8_9HYPH</name>
<protein>
    <recommendedName>
        <fullName evidence="3">DUF2946 domain-containing protein</fullName>
    </recommendedName>
</protein>
<comment type="caution">
    <text evidence="1">The sequence shown here is derived from an EMBL/GenBank/DDBJ whole genome shotgun (WGS) entry which is preliminary data.</text>
</comment>
<dbReference type="OrthoDB" id="7744280at2"/>
<gene>
    <name evidence="1" type="ORF">DKP76_02265</name>
</gene>
<sequence length="122" mass="13182">MLAIRIMSVLAVVLVAFAHRPIELSSASDFQSSYYMLPDGSYPVLCINDNSTDSYDHGQKRHLHDNGCEACRISAAFLCPLPASSTGAAPDIATAQHIILPQPILRRNIYPPSAPPHAPPFA</sequence>
<evidence type="ECO:0000313" key="1">
    <source>
        <dbReference type="EMBL" id="PWL19395.1"/>
    </source>
</evidence>
<dbReference type="EMBL" id="QGDB01000001">
    <property type="protein sequence ID" value="PWL19395.1"/>
    <property type="molecule type" value="Genomic_DNA"/>
</dbReference>
<keyword evidence="2" id="KW-1185">Reference proteome</keyword>
<dbReference type="AlphaFoldDB" id="A0A316JFN8"/>
<organism evidence="1 2">
    <name type="scientific">Falsochrobactrum shanghaiense</name>
    <dbReference type="NCBI Taxonomy" id="2201899"/>
    <lineage>
        <taxon>Bacteria</taxon>
        <taxon>Pseudomonadati</taxon>
        <taxon>Pseudomonadota</taxon>
        <taxon>Alphaproteobacteria</taxon>
        <taxon>Hyphomicrobiales</taxon>
        <taxon>Brucellaceae</taxon>
        <taxon>Falsochrobactrum</taxon>
    </lineage>
</organism>
<evidence type="ECO:0000313" key="2">
    <source>
        <dbReference type="Proteomes" id="UP000245865"/>
    </source>
</evidence>
<proteinExistence type="predicted"/>